<reference evidence="5" key="1">
    <citation type="journal article" date="2019" name="Int. J. Syst. Evol. Microbiol.">
        <title>The Global Catalogue of Microorganisms (GCM) 10K type strain sequencing project: providing services to taxonomists for standard genome sequencing and annotation.</title>
        <authorList>
            <consortium name="The Broad Institute Genomics Platform"/>
            <consortium name="The Broad Institute Genome Sequencing Center for Infectious Disease"/>
            <person name="Wu L."/>
            <person name="Ma J."/>
        </authorList>
    </citation>
    <scope>NUCLEOTIDE SEQUENCE [LARGE SCALE GENOMIC DNA]</scope>
    <source>
        <strain evidence="5">CECT 8289</strain>
    </source>
</reference>
<dbReference type="SUPFAM" id="SSF51161">
    <property type="entry name" value="Trimeric LpxA-like enzymes"/>
    <property type="match status" value="1"/>
</dbReference>
<sequence length="182" mass="20175">MKQVDLSTFNNQWYQPGSPIKRLLWYFINVVFFKSSCFPFYALKTFLLRLFGATVGKGVCIKPCVNIKYPWLLTIGDYVWIGEQVWIDNLAKVTIGNHVCISQNALLLCGNHDYTSTQFDLIVKPIVIEDGAWIGAQSTVCGGAHCATHTVVALGAVLVGDTTPYAIYKGNPAVKVKDRVIV</sequence>
<dbReference type="Gene3D" id="2.160.10.10">
    <property type="entry name" value="Hexapeptide repeat proteins"/>
    <property type="match status" value="1"/>
</dbReference>
<accession>A0ABV8QQS0</accession>
<keyword evidence="2" id="KW-0808">Transferase</keyword>
<evidence type="ECO:0000256" key="1">
    <source>
        <dbReference type="ARBA" id="ARBA00007274"/>
    </source>
</evidence>
<dbReference type="InterPro" id="IPR011004">
    <property type="entry name" value="Trimer_LpxA-like_sf"/>
</dbReference>
<keyword evidence="3" id="KW-0812">Transmembrane</keyword>
<dbReference type="Proteomes" id="UP001595907">
    <property type="component" value="Unassembled WGS sequence"/>
</dbReference>
<evidence type="ECO:0000313" key="4">
    <source>
        <dbReference type="EMBL" id="MFC4261284.1"/>
    </source>
</evidence>
<dbReference type="CDD" id="cd05825">
    <property type="entry name" value="LbH_wcaF_like"/>
    <property type="match status" value="1"/>
</dbReference>
<comment type="similarity">
    <text evidence="1">Belongs to the transferase hexapeptide repeat family.</text>
</comment>
<dbReference type="PANTHER" id="PTHR23416:SF23">
    <property type="entry name" value="ACETYLTRANSFERASE C18B11.09C-RELATED"/>
    <property type="match status" value="1"/>
</dbReference>
<dbReference type="NCBIfam" id="NF007797">
    <property type="entry name" value="PRK10502.1"/>
    <property type="match status" value="1"/>
</dbReference>
<protein>
    <submittedName>
        <fullName evidence="4">WcaF family extracellular polysaccharide biosynthesis acetyltransferase</fullName>
    </submittedName>
</protein>
<organism evidence="4 5">
    <name type="scientific">Ferruginibacter yonginensis</name>
    <dbReference type="NCBI Taxonomy" id="1310416"/>
    <lineage>
        <taxon>Bacteria</taxon>
        <taxon>Pseudomonadati</taxon>
        <taxon>Bacteroidota</taxon>
        <taxon>Chitinophagia</taxon>
        <taxon>Chitinophagales</taxon>
        <taxon>Chitinophagaceae</taxon>
        <taxon>Ferruginibacter</taxon>
    </lineage>
</organism>
<keyword evidence="3" id="KW-1133">Transmembrane helix</keyword>
<evidence type="ECO:0000256" key="3">
    <source>
        <dbReference type="SAM" id="Phobius"/>
    </source>
</evidence>
<dbReference type="EMBL" id="JBHSCZ010000001">
    <property type="protein sequence ID" value="MFC4261284.1"/>
    <property type="molecule type" value="Genomic_DNA"/>
</dbReference>
<comment type="caution">
    <text evidence="4">The sequence shown here is derived from an EMBL/GenBank/DDBJ whole genome shotgun (WGS) entry which is preliminary data.</text>
</comment>
<dbReference type="RefSeq" id="WP_379705339.1">
    <property type="nucleotide sequence ID" value="NZ_JBHSCZ010000001.1"/>
</dbReference>
<keyword evidence="3" id="KW-0472">Membrane</keyword>
<evidence type="ECO:0000313" key="5">
    <source>
        <dbReference type="Proteomes" id="UP001595907"/>
    </source>
</evidence>
<evidence type="ECO:0000256" key="2">
    <source>
        <dbReference type="ARBA" id="ARBA00022679"/>
    </source>
</evidence>
<proteinExistence type="inferred from homology"/>
<dbReference type="PANTHER" id="PTHR23416">
    <property type="entry name" value="SIALIC ACID SYNTHASE-RELATED"/>
    <property type="match status" value="1"/>
</dbReference>
<gene>
    <name evidence="4" type="ORF">ACFOWM_00210</name>
</gene>
<dbReference type="InterPro" id="IPR051159">
    <property type="entry name" value="Hexapeptide_acetyltransf"/>
</dbReference>
<name>A0ABV8QQS0_9BACT</name>
<feature type="transmembrane region" description="Helical" evidence="3">
    <location>
        <begin position="23"/>
        <end position="43"/>
    </location>
</feature>
<keyword evidence="5" id="KW-1185">Reference proteome</keyword>